<accession>A0A2L1KSF1</accession>
<gene>
    <name evidence="1" type="ORF">ICEKp11_0067</name>
</gene>
<organism evidence="1">
    <name type="scientific">Klebsiella pneumoniae</name>
    <dbReference type="NCBI Taxonomy" id="573"/>
    <lineage>
        <taxon>Bacteria</taxon>
        <taxon>Pseudomonadati</taxon>
        <taxon>Pseudomonadota</taxon>
        <taxon>Gammaproteobacteria</taxon>
        <taxon>Enterobacterales</taxon>
        <taxon>Enterobacteriaceae</taxon>
        <taxon>Klebsiella/Raoultella group</taxon>
        <taxon>Klebsiella</taxon>
        <taxon>Klebsiella pneumoniae complex</taxon>
    </lineage>
</organism>
<proteinExistence type="predicted"/>
<evidence type="ECO:0000313" key="1">
    <source>
        <dbReference type="EMBL" id="AVE25410.1"/>
    </source>
</evidence>
<reference evidence="1" key="1">
    <citation type="submission" date="2016-12" db="EMBL/GenBank/DDBJ databases">
        <title>Frequent emergence of pathogenic lineages of Klebsiella pneumoniae via mobilisation of yersiniabactin and colibactin.</title>
        <authorList>
            <person name="Lam M.M.C."/>
            <person name="Wick R.R."/>
            <person name="Wyres K.L."/>
            <person name="Gorrie C."/>
            <person name="Judd L."/>
            <person name="Jenney A."/>
            <person name="Holt K.E."/>
        </authorList>
    </citation>
    <scope>NUCLEOTIDE SEQUENCE</scope>
    <source>
        <strain evidence="1">16703730</strain>
    </source>
</reference>
<dbReference type="AlphaFoldDB" id="A0A2L1KSF1"/>
<dbReference type="EMBL" id="KY454635">
    <property type="protein sequence ID" value="AVE25410.1"/>
    <property type="molecule type" value="Genomic_DNA"/>
</dbReference>
<name>A0A2L1KSF1_KLEPN</name>
<protein>
    <submittedName>
        <fullName evidence="1">Uncharacterized protein</fullName>
    </submittedName>
</protein>
<sequence length="35" mass="4077">MNVFPGGVTLLLTLNFKKVVFCEMVIPVFDWHSFF</sequence>